<dbReference type="PRINTS" id="PR00237">
    <property type="entry name" value="GPCRRHODOPSN"/>
</dbReference>
<dbReference type="Pfam" id="PF00001">
    <property type="entry name" value="7tm_1"/>
    <property type="match status" value="1"/>
</dbReference>
<feature type="transmembrane region" description="Helical" evidence="10">
    <location>
        <begin position="242"/>
        <end position="262"/>
    </location>
</feature>
<feature type="transmembrane region" description="Helical" evidence="10">
    <location>
        <begin position="20"/>
        <end position="42"/>
    </location>
</feature>
<gene>
    <name evidence="12" type="ORF">DGYR_LOCUS10954</name>
</gene>
<dbReference type="Gene3D" id="1.20.1070.10">
    <property type="entry name" value="Rhodopsin 7-helix transmembrane proteins"/>
    <property type="match status" value="1"/>
</dbReference>
<dbReference type="AlphaFoldDB" id="A0A7I8W583"/>
<comment type="subcellular location">
    <subcellularLocation>
        <location evidence="1">Cell membrane</location>
        <topology evidence="1">Multi-pass membrane protein</topology>
    </subcellularLocation>
</comment>
<keyword evidence="2" id="KW-1003">Cell membrane</keyword>
<evidence type="ECO:0000256" key="9">
    <source>
        <dbReference type="ARBA" id="ARBA00023224"/>
    </source>
</evidence>
<protein>
    <recommendedName>
        <fullName evidence="11">G-protein coupled receptors family 1 profile domain-containing protein</fullName>
    </recommendedName>
</protein>
<evidence type="ECO:0000256" key="4">
    <source>
        <dbReference type="ARBA" id="ARBA00022989"/>
    </source>
</evidence>
<organism evidence="12 13">
    <name type="scientific">Dimorphilus gyrociliatus</name>
    <dbReference type="NCBI Taxonomy" id="2664684"/>
    <lineage>
        <taxon>Eukaryota</taxon>
        <taxon>Metazoa</taxon>
        <taxon>Spiralia</taxon>
        <taxon>Lophotrochozoa</taxon>
        <taxon>Annelida</taxon>
        <taxon>Polychaeta</taxon>
        <taxon>Polychaeta incertae sedis</taxon>
        <taxon>Dinophilidae</taxon>
        <taxon>Dimorphilus</taxon>
    </lineage>
</organism>
<evidence type="ECO:0000256" key="3">
    <source>
        <dbReference type="ARBA" id="ARBA00022692"/>
    </source>
</evidence>
<dbReference type="SUPFAM" id="SSF81321">
    <property type="entry name" value="Family A G protein-coupled receptor-like"/>
    <property type="match status" value="1"/>
</dbReference>
<evidence type="ECO:0000256" key="5">
    <source>
        <dbReference type="ARBA" id="ARBA00023040"/>
    </source>
</evidence>
<evidence type="ECO:0000313" key="12">
    <source>
        <dbReference type="EMBL" id="CAD5123257.1"/>
    </source>
</evidence>
<dbReference type="InterPro" id="IPR000276">
    <property type="entry name" value="GPCR_Rhodpsn"/>
</dbReference>
<evidence type="ECO:0000256" key="6">
    <source>
        <dbReference type="ARBA" id="ARBA00023136"/>
    </source>
</evidence>
<keyword evidence="8" id="KW-0325">Glycoprotein</keyword>
<keyword evidence="7" id="KW-0675">Receptor</keyword>
<feature type="transmembrane region" description="Helical" evidence="10">
    <location>
        <begin position="92"/>
        <end position="120"/>
    </location>
</feature>
<feature type="transmembrane region" description="Helical" evidence="10">
    <location>
        <begin position="54"/>
        <end position="72"/>
    </location>
</feature>
<comment type="caution">
    <text evidence="12">The sequence shown here is derived from an EMBL/GenBank/DDBJ whole genome shotgun (WGS) entry which is preliminary data.</text>
</comment>
<evidence type="ECO:0000313" key="13">
    <source>
        <dbReference type="Proteomes" id="UP000549394"/>
    </source>
</evidence>
<feature type="transmembrane region" description="Helical" evidence="10">
    <location>
        <begin position="192"/>
        <end position="213"/>
    </location>
</feature>
<dbReference type="PANTHER" id="PTHR24246:SF27">
    <property type="entry name" value="ADENOSINE RECEPTOR, ISOFORM A"/>
    <property type="match status" value="1"/>
</dbReference>
<feature type="domain" description="G-protein coupled receptors family 1 profile" evidence="11">
    <location>
        <begin position="34"/>
        <end position="297"/>
    </location>
</feature>
<keyword evidence="5" id="KW-0297">G-protein coupled receptor</keyword>
<name>A0A7I8W583_9ANNE</name>
<evidence type="ECO:0000259" key="11">
    <source>
        <dbReference type="PROSITE" id="PS50262"/>
    </source>
</evidence>
<dbReference type="PROSITE" id="PS50262">
    <property type="entry name" value="G_PROTEIN_RECEP_F1_2"/>
    <property type="match status" value="1"/>
</dbReference>
<evidence type="ECO:0000256" key="2">
    <source>
        <dbReference type="ARBA" id="ARBA00022475"/>
    </source>
</evidence>
<dbReference type="InterPro" id="IPR017452">
    <property type="entry name" value="GPCR_Rhodpsn_7TM"/>
</dbReference>
<dbReference type="GO" id="GO:0005886">
    <property type="term" value="C:plasma membrane"/>
    <property type="evidence" value="ECO:0007669"/>
    <property type="project" value="UniProtKB-SubCell"/>
</dbReference>
<keyword evidence="6 10" id="KW-0472">Membrane</keyword>
<keyword evidence="4 10" id="KW-1133">Transmembrane helix</keyword>
<keyword evidence="3 10" id="KW-0812">Transmembrane</keyword>
<dbReference type="PANTHER" id="PTHR24246">
    <property type="entry name" value="OLFACTORY RECEPTOR AND ADENOSINE RECEPTOR"/>
    <property type="match status" value="1"/>
</dbReference>
<evidence type="ECO:0000256" key="7">
    <source>
        <dbReference type="ARBA" id="ARBA00023170"/>
    </source>
</evidence>
<evidence type="ECO:0000256" key="10">
    <source>
        <dbReference type="SAM" id="Phobius"/>
    </source>
</evidence>
<reference evidence="12 13" key="1">
    <citation type="submission" date="2020-08" db="EMBL/GenBank/DDBJ databases">
        <authorList>
            <person name="Hejnol A."/>
        </authorList>
    </citation>
    <scope>NUCLEOTIDE SEQUENCE [LARGE SCALE GENOMIC DNA]</scope>
</reference>
<accession>A0A7I8W583</accession>
<evidence type="ECO:0000256" key="1">
    <source>
        <dbReference type="ARBA" id="ARBA00004651"/>
    </source>
</evidence>
<feature type="transmembrane region" description="Helical" evidence="10">
    <location>
        <begin position="277"/>
        <end position="297"/>
    </location>
</feature>
<dbReference type="EMBL" id="CAJFCJ010000019">
    <property type="protein sequence ID" value="CAD5123257.1"/>
    <property type="molecule type" value="Genomic_DNA"/>
</dbReference>
<dbReference type="CDD" id="cd00637">
    <property type="entry name" value="7tm_classA_rhodopsin-like"/>
    <property type="match status" value="1"/>
</dbReference>
<sequence length="344" mass="37972">MSSNNSTSPFLMDAIKSTGRFATESCLAAVAITCNLFALIAAKNARGRHGAYHMLFMNLAIANSLSCVLLLTCNHNVSNYQLEKVLGDQCRIIVFVSSLAIFSSSFTLVAAATLLGFSVIQYLAVAQPLHHQNLVRRSRVCTFIACSWLITLIGSLAPVFVLVDLVYNSQCQYLEVVRTSSKVIRISANANAGVLAAIYASIIVLCCTVYSVIKRLQKRLSHFRRDQQAEDVSGERKAFHTIILLVGSLTVCFLPFTIVYLLTLNVDNSGSLTENTAIVYFMNFLPYVKFTLDPFIYGMRMKEVKESCERMLLLCGLHKFCPCCIRPTTVAIPLQTTVLCTTAL</sequence>
<feature type="transmembrane region" description="Helical" evidence="10">
    <location>
        <begin position="140"/>
        <end position="163"/>
    </location>
</feature>
<dbReference type="GO" id="GO:0004930">
    <property type="term" value="F:G protein-coupled receptor activity"/>
    <property type="evidence" value="ECO:0007669"/>
    <property type="project" value="UniProtKB-KW"/>
</dbReference>
<keyword evidence="13" id="KW-1185">Reference proteome</keyword>
<dbReference type="OrthoDB" id="6283631at2759"/>
<dbReference type="Proteomes" id="UP000549394">
    <property type="component" value="Unassembled WGS sequence"/>
</dbReference>
<evidence type="ECO:0000256" key="8">
    <source>
        <dbReference type="ARBA" id="ARBA00023180"/>
    </source>
</evidence>
<keyword evidence="9" id="KW-0807">Transducer</keyword>
<proteinExistence type="predicted"/>